<keyword evidence="2" id="KW-0479">Metal-binding</keyword>
<feature type="binding site" evidence="2">
    <location>
        <position position="155"/>
    </location>
    <ligand>
        <name>Zn(2+)</name>
        <dbReference type="ChEBI" id="CHEBI:29105"/>
        <label>2</label>
    </ligand>
</feature>
<evidence type="ECO:0000313" key="5">
    <source>
        <dbReference type="Proteomes" id="UP000198546"/>
    </source>
</evidence>
<feature type="compositionally biased region" description="Basic and acidic residues" evidence="3">
    <location>
        <begin position="12"/>
        <end position="22"/>
    </location>
</feature>
<comment type="cofactor">
    <cofactor evidence="2">
        <name>Zn(2+)</name>
        <dbReference type="ChEBI" id="CHEBI:29105"/>
    </cofactor>
    <text evidence="2">Binds 2 Zn(2+) ions per subunit. One is catalytic and the other provides a structural contribution.</text>
</comment>
<dbReference type="PANTHER" id="PTHR30304">
    <property type="entry name" value="D-TAGATOSE-1,6-BISPHOSPHATE ALDOLASE"/>
    <property type="match status" value="1"/>
</dbReference>
<dbReference type="InterPro" id="IPR000771">
    <property type="entry name" value="FBA_II"/>
</dbReference>
<name>A0A1G6ZFZ2_9ACTN</name>
<dbReference type="Pfam" id="PF01116">
    <property type="entry name" value="F_bP_aldolase"/>
    <property type="match status" value="1"/>
</dbReference>
<protein>
    <submittedName>
        <fullName evidence="4">Fructose-bisphosphate aldolase</fullName>
    </submittedName>
</protein>
<gene>
    <name evidence="4" type="ORF">SAMN04489747_2273</name>
</gene>
<dbReference type="InterPro" id="IPR013785">
    <property type="entry name" value="Aldolase_TIM"/>
</dbReference>
<dbReference type="PANTHER" id="PTHR30304:SF0">
    <property type="entry name" value="D-TAGATOSE-1,6-BISPHOSPHATE ALDOLASE SUBUNIT GATY-RELATED"/>
    <property type="match status" value="1"/>
</dbReference>
<proteinExistence type="predicted"/>
<evidence type="ECO:0000256" key="1">
    <source>
        <dbReference type="PIRSR" id="PIRSR001359-1"/>
    </source>
</evidence>
<dbReference type="RefSeq" id="WP_090593588.1">
    <property type="nucleotide sequence ID" value="NZ_LT629688.1"/>
</dbReference>
<evidence type="ECO:0000256" key="3">
    <source>
        <dbReference type="SAM" id="MobiDB-lite"/>
    </source>
</evidence>
<dbReference type="Proteomes" id="UP000198546">
    <property type="component" value="Chromosome i"/>
</dbReference>
<dbReference type="GO" id="GO:0016832">
    <property type="term" value="F:aldehyde-lyase activity"/>
    <property type="evidence" value="ECO:0007669"/>
    <property type="project" value="InterPro"/>
</dbReference>
<dbReference type="GO" id="GO:0005975">
    <property type="term" value="P:carbohydrate metabolic process"/>
    <property type="evidence" value="ECO:0007669"/>
    <property type="project" value="InterPro"/>
</dbReference>
<feature type="binding site" evidence="2">
    <location>
        <position position="125"/>
    </location>
    <ligand>
        <name>Zn(2+)</name>
        <dbReference type="ChEBI" id="CHEBI:29105"/>
        <label>2</label>
    </ligand>
</feature>
<keyword evidence="5" id="KW-1185">Reference proteome</keyword>
<sequence length="304" mass="31762">MSTAQEPAGLVRRHEQETSGAERHDLAALAREAAGQRVGLGAFNVIQLEHATALVRAAEAAGRPVVLQISQNAVRYHGALEPVLAATLAVARAATVPVVVHLDHAEDTDLVRRAVELGVHSVMYDGSHLDYDTNVATTAEMVAHCHAAGVVVEAELGEVGGKDGVHAPGARTDPDEAAAFVEATGVDLLAVAVGSSHAMTTRDAVLDTELVAALAARLTVPLVLHGSSGVSDEGMLAAIEAGMTKINVSTHLNQVMTAAVREVLVQEKPPVDPRKWLAPGRQAVEDEATRLLRLYSRGRAGSAE</sequence>
<dbReference type="AlphaFoldDB" id="A0A1G6ZFZ2"/>
<dbReference type="OrthoDB" id="9803995at2"/>
<dbReference type="STRING" id="675864.SAMN04489747_2273"/>
<dbReference type="NCBIfam" id="TIGR00167">
    <property type="entry name" value="cbbA"/>
    <property type="match status" value="1"/>
</dbReference>
<feature type="binding site" evidence="2">
    <location>
        <position position="104"/>
    </location>
    <ligand>
        <name>Zn(2+)</name>
        <dbReference type="ChEBI" id="CHEBI:29105"/>
        <label>1</label>
        <note>catalytic</note>
    </ligand>
</feature>
<dbReference type="Gene3D" id="3.20.20.70">
    <property type="entry name" value="Aldolase class I"/>
    <property type="match status" value="1"/>
</dbReference>
<accession>A0A1G6ZFZ2</accession>
<reference evidence="4 5" key="1">
    <citation type="submission" date="2016-10" db="EMBL/GenBank/DDBJ databases">
        <authorList>
            <person name="de Groot N.N."/>
        </authorList>
    </citation>
    <scope>NUCLEOTIDE SEQUENCE [LARGE SCALE GENOMIC DNA]</scope>
    <source>
        <strain evidence="4 5">MON 2.2</strain>
    </source>
</reference>
<dbReference type="SUPFAM" id="SSF51569">
    <property type="entry name" value="Aldolase"/>
    <property type="match status" value="1"/>
</dbReference>
<dbReference type="EMBL" id="LT629688">
    <property type="protein sequence ID" value="SDE01167.1"/>
    <property type="molecule type" value="Genomic_DNA"/>
</dbReference>
<feature type="active site" description="Proton donor" evidence="1">
    <location>
        <position position="103"/>
    </location>
</feature>
<evidence type="ECO:0000256" key="2">
    <source>
        <dbReference type="PIRSR" id="PIRSR001359-3"/>
    </source>
</evidence>
<evidence type="ECO:0000313" key="4">
    <source>
        <dbReference type="EMBL" id="SDE01167.1"/>
    </source>
</evidence>
<feature type="binding site" evidence="2">
    <location>
        <position position="197"/>
    </location>
    <ligand>
        <name>Zn(2+)</name>
        <dbReference type="ChEBI" id="CHEBI:29105"/>
        <label>1</label>
        <note>catalytic</note>
    </ligand>
</feature>
<feature type="binding site" evidence="2">
    <location>
        <position position="225"/>
    </location>
    <ligand>
        <name>Zn(2+)</name>
        <dbReference type="ChEBI" id="CHEBI:29105"/>
        <label>1</label>
        <note>catalytic</note>
    </ligand>
</feature>
<feature type="region of interest" description="Disordered" evidence="3">
    <location>
        <begin position="1"/>
        <end position="22"/>
    </location>
</feature>
<organism evidence="4 5">
    <name type="scientific">Auraticoccus monumenti</name>
    <dbReference type="NCBI Taxonomy" id="675864"/>
    <lineage>
        <taxon>Bacteria</taxon>
        <taxon>Bacillati</taxon>
        <taxon>Actinomycetota</taxon>
        <taxon>Actinomycetes</taxon>
        <taxon>Propionibacteriales</taxon>
        <taxon>Propionibacteriaceae</taxon>
        <taxon>Auraticoccus</taxon>
    </lineage>
</organism>
<dbReference type="PIRSF" id="PIRSF001359">
    <property type="entry name" value="F_bP_aldolase_II"/>
    <property type="match status" value="1"/>
</dbReference>
<dbReference type="CDD" id="cd00947">
    <property type="entry name" value="TBP_aldolase_IIB"/>
    <property type="match status" value="1"/>
</dbReference>
<dbReference type="GO" id="GO:0008270">
    <property type="term" value="F:zinc ion binding"/>
    <property type="evidence" value="ECO:0007669"/>
    <property type="project" value="InterPro"/>
</dbReference>
<dbReference type="InterPro" id="IPR050246">
    <property type="entry name" value="Class_II_FBP_aldolase"/>
</dbReference>
<keyword evidence="2" id="KW-0862">Zinc</keyword>